<keyword evidence="3" id="KW-1185">Reference proteome</keyword>
<dbReference type="EMBL" id="JAIQZJ010000011">
    <property type="protein sequence ID" value="MBZ5739967.1"/>
    <property type="molecule type" value="Genomic_DNA"/>
</dbReference>
<name>A0ABS7UGR8_9ACTN</name>
<comment type="caution">
    <text evidence="2">The sequence shown here is derived from an EMBL/GenBank/DDBJ whole genome shotgun (WGS) entry which is preliminary data.</text>
</comment>
<gene>
    <name evidence="2" type="ORF">K8U61_17465</name>
</gene>
<feature type="signal peptide" evidence="1">
    <location>
        <begin position="1"/>
        <end position="22"/>
    </location>
</feature>
<feature type="chain" id="PRO_5047291902" description="Lipoprotein" evidence="1">
    <location>
        <begin position="23"/>
        <end position="175"/>
    </location>
</feature>
<proteinExistence type="predicted"/>
<dbReference type="RefSeq" id="WP_224124322.1">
    <property type="nucleotide sequence ID" value="NZ_JAIQZJ010000011.1"/>
</dbReference>
<dbReference type="Proteomes" id="UP000780875">
    <property type="component" value="Unassembled WGS sequence"/>
</dbReference>
<evidence type="ECO:0000256" key="1">
    <source>
        <dbReference type="SAM" id="SignalP"/>
    </source>
</evidence>
<dbReference type="PROSITE" id="PS51257">
    <property type="entry name" value="PROKAR_LIPOPROTEIN"/>
    <property type="match status" value="1"/>
</dbReference>
<protein>
    <recommendedName>
        <fullName evidence="4">Lipoprotein</fullName>
    </recommendedName>
</protein>
<evidence type="ECO:0000313" key="2">
    <source>
        <dbReference type="EMBL" id="MBZ5739967.1"/>
    </source>
</evidence>
<reference evidence="2 3" key="1">
    <citation type="submission" date="2021-09" db="EMBL/GenBank/DDBJ databases">
        <title>Whole genome sequence of Nocardioides sp. GBK3QG-3.</title>
        <authorList>
            <person name="Tuo L."/>
        </authorList>
    </citation>
    <scope>NUCLEOTIDE SEQUENCE [LARGE SCALE GENOMIC DNA]</scope>
    <source>
        <strain evidence="2 3">GBK3QG-3</strain>
    </source>
</reference>
<accession>A0ABS7UGR8</accession>
<evidence type="ECO:0000313" key="3">
    <source>
        <dbReference type="Proteomes" id="UP000780875"/>
    </source>
</evidence>
<sequence length="175" mass="18084">MTIRLVAGTAAAVLLLSVAACGSDDSDDSGTASPAPATPTASATPELITYQHGGDPGVQVETLGEKARLKGAPDDFADFIGQTAQVLAEQSTCSDGYVGVTVAVVRSDGFARGGVNDCGGYAALWARTDSAWAEIDGTQEMWDCSTLEEYAVPSDVAGSDCWDSAANKRRDYQHA</sequence>
<evidence type="ECO:0008006" key="4">
    <source>
        <dbReference type="Google" id="ProtNLM"/>
    </source>
</evidence>
<keyword evidence="1" id="KW-0732">Signal</keyword>
<organism evidence="2 3">
    <name type="scientific">Nocardioides mangrovi</name>
    <dbReference type="NCBI Taxonomy" id="2874580"/>
    <lineage>
        <taxon>Bacteria</taxon>
        <taxon>Bacillati</taxon>
        <taxon>Actinomycetota</taxon>
        <taxon>Actinomycetes</taxon>
        <taxon>Propionibacteriales</taxon>
        <taxon>Nocardioidaceae</taxon>
        <taxon>Nocardioides</taxon>
    </lineage>
</organism>